<dbReference type="GO" id="GO:0006364">
    <property type="term" value="P:rRNA processing"/>
    <property type="evidence" value="ECO:0007669"/>
    <property type="project" value="InterPro"/>
</dbReference>
<reference evidence="4" key="1">
    <citation type="submission" date="2025-08" db="UniProtKB">
        <authorList>
            <consortium name="Ensembl"/>
        </authorList>
    </citation>
    <scope>IDENTIFICATION</scope>
</reference>
<organism evidence="4 5">
    <name type="scientific">Crocodylus porosus</name>
    <name type="common">Saltwater crocodile</name>
    <name type="synonym">Estuarine crocodile</name>
    <dbReference type="NCBI Taxonomy" id="8502"/>
    <lineage>
        <taxon>Eukaryota</taxon>
        <taxon>Metazoa</taxon>
        <taxon>Chordata</taxon>
        <taxon>Craniata</taxon>
        <taxon>Vertebrata</taxon>
        <taxon>Euteleostomi</taxon>
        <taxon>Archelosauria</taxon>
        <taxon>Archosauria</taxon>
        <taxon>Crocodylia</taxon>
        <taxon>Longirostres</taxon>
        <taxon>Crocodylidae</taxon>
        <taxon>Crocodylus</taxon>
    </lineage>
</organism>
<keyword evidence="5" id="KW-1185">Reference proteome</keyword>
<comment type="similarity">
    <text evidence="2">Belongs to the RRP1 family.</text>
</comment>
<evidence type="ECO:0000256" key="1">
    <source>
        <dbReference type="ARBA" id="ARBA00004123"/>
    </source>
</evidence>
<accession>A0A7M4FEF1</accession>
<evidence type="ECO:0000256" key="3">
    <source>
        <dbReference type="ARBA" id="ARBA00023242"/>
    </source>
</evidence>
<evidence type="ECO:0000313" key="5">
    <source>
        <dbReference type="Proteomes" id="UP000594220"/>
    </source>
</evidence>
<name>A0A7M4FEF1_CROPO</name>
<dbReference type="AlphaFoldDB" id="A0A7M4FEF1"/>
<dbReference type="Ensembl" id="ENSCPRT00005027663.1">
    <property type="protein sequence ID" value="ENSCPRP00005023697.1"/>
    <property type="gene ID" value="ENSCPRG00005016442.1"/>
</dbReference>
<sequence length="79" mass="8168">IIQFAQRLAANEKRVRDRAVKKLRGYISVRTQSPAGEGGGKHVVGEAGTWCRAAAPGWGGGAMGTLGVKAGHGRVSNAL</sequence>
<dbReference type="InterPro" id="IPR010301">
    <property type="entry name" value="RRP1"/>
</dbReference>
<proteinExistence type="inferred from homology"/>
<reference evidence="4" key="2">
    <citation type="submission" date="2025-09" db="UniProtKB">
        <authorList>
            <consortium name="Ensembl"/>
        </authorList>
    </citation>
    <scope>IDENTIFICATION</scope>
</reference>
<evidence type="ECO:0000256" key="2">
    <source>
        <dbReference type="ARBA" id="ARBA00006374"/>
    </source>
</evidence>
<keyword evidence="3" id="KW-0539">Nucleus</keyword>
<evidence type="ECO:0000313" key="4">
    <source>
        <dbReference type="Ensembl" id="ENSCPRP00005023697.1"/>
    </source>
</evidence>
<protein>
    <submittedName>
        <fullName evidence="4">Uncharacterized protein</fullName>
    </submittedName>
</protein>
<dbReference type="Proteomes" id="UP000594220">
    <property type="component" value="Unplaced"/>
</dbReference>
<dbReference type="GO" id="GO:0030688">
    <property type="term" value="C:preribosome, small subunit precursor"/>
    <property type="evidence" value="ECO:0007669"/>
    <property type="project" value="InterPro"/>
</dbReference>
<dbReference type="Pfam" id="PF05997">
    <property type="entry name" value="Nop52"/>
    <property type="match status" value="1"/>
</dbReference>
<comment type="subcellular location">
    <subcellularLocation>
        <location evidence="1">Nucleus</location>
    </subcellularLocation>
</comment>
<dbReference type="GO" id="GO:0005634">
    <property type="term" value="C:nucleus"/>
    <property type="evidence" value="ECO:0007669"/>
    <property type="project" value="UniProtKB-SubCell"/>
</dbReference>